<sequence length="127" mass="13991">MEITGRLTADAEVATVKTDKKVVRFTVAVNDSYRMGEERREITNYFECSYFRNECIAEYLKKGGIVQVFGRVGVRAYIAKDGEAKGALTCHVSEIKLFGGTPKAEKAEGSTAVLQVATADKEDDLPF</sequence>
<dbReference type="Proteomes" id="UP000601055">
    <property type="component" value="Unassembled WGS sequence"/>
</dbReference>
<dbReference type="Gene3D" id="2.40.50.140">
    <property type="entry name" value="Nucleic acid-binding proteins"/>
    <property type="match status" value="1"/>
</dbReference>
<proteinExistence type="predicted"/>
<dbReference type="GO" id="GO:0003697">
    <property type="term" value="F:single-stranded DNA binding"/>
    <property type="evidence" value="ECO:0007669"/>
    <property type="project" value="InterPro"/>
</dbReference>
<gene>
    <name evidence="4" type="primary">ssb</name>
    <name evidence="4" type="ORF">GM921_09570</name>
</gene>
<dbReference type="RefSeq" id="WP_182922426.1">
    <property type="nucleotide sequence ID" value="NZ_WNXD01000002.1"/>
</dbReference>
<dbReference type="GO" id="GO:0006260">
    <property type="term" value="P:DNA replication"/>
    <property type="evidence" value="ECO:0007669"/>
    <property type="project" value="InterPro"/>
</dbReference>
<comment type="caution">
    <text evidence="4">The sequence shown here is derived from an EMBL/GenBank/DDBJ whole genome shotgun (WGS) entry which is preliminary data.</text>
</comment>
<dbReference type="CDD" id="cd04496">
    <property type="entry name" value="SSB_OBF"/>
    <property type="match status" value="1"/>
</dbReference>
<dbReference type="InterPro" id="IPR012340">
    <property type="entry name" value="NA-bd_OB-fold"/>
</dbReference>
<dbReference type="SUPFAM" id="SSF50249">
    <property type="entry name" value="Nucleic acid-binding proteins"/>
    <property type="match status" value="1"/>
</dbReference>
<reference evidence="4" key="1">
    <citation type="submission" date="2019-11" db="EMBL/GenBank/DDBJ databases">
        <title>Description of Pedobacter sp. LMG 31464T.</title>
        <authorList>
            <person name="Carlier A."/>
            <person name="Qi S."/>
            <person name="Vandamme P."/>
        </authorList>
    </citation>
    <scope>NUCLEOTIDE SEQUENCE</scope>
    <source>
        <strain evidence="4">LMG 31464</strain>
    </source>
</reference>
<evidence type="ECO:0000256" key="2">
    <source>
        <dbReference type="PIRNR" id="PIRNR002070"/>
    </source>
</evidence>
<keyword evidence="5" id="KW-1185">Reference proteome</keyword>
<evidence type="ECO:0000256" key="3">
    <source>
        <dbReference type="RuleBase" id="RU000524"/>
    </source>
</evidence>
<dbReference type="Pfam" id="PF00436">
    <property type="entry name" value="SSB"/>
    <property type="match status" value="1"/>
</dbReference>
<organism evidence="4 5">
    <name type="scientific">Pedobacter planticolens</name>
    <dbReference type="NCBI Taxonomy" id="2679964"/>
    <lineage>
        <taxon>Bacteria</taxon>
        <taxon>Pseudomonadati</taxon>
        <taxon>Bacteroidota</taxon>
        <taxon>Sphingobacteriia</taxon>
        <taxon>Sphingobacteriales</taxon>
        <taxon>Sphingobacteriaceae</taxon>
        <taxon>Pedobacter</taxon>
    </lineage>
</organism>
<keyword evidence="1 2" id="KW-0238">DNA-binding</keyword>
<dbReference type="EMBL" id="WNXD01000002">
    <property type="protein sequence ID" value="MBB2145734.1"/>
    <property type="molecule type" value="Genomic_DNA"/>
</dbReference>
<dbReference type="AlphaFoldDB" id="A0A923E1A1"/>
<dbReference type="NCBIfam" id="TIGR00621">
    <property type="entry name" value="ssb"/>
    <property type="match status" value="1"/>
</dbReference>
<evidence type="ECO:0000313" key="4">
    <source>
        <dbReference type="EMBL" id="MBB2145734.1"/>
    </source>
</evidence>
<dbReference type="PROSITE" id="PS50935">
    <property type="entry name" value="SSB"/>
    <property type="match status" value="1"/>
</dbReference>
<name>A0A923E1A1_9SPHI</name>
<protein>
    <recommendedName>
        <fullName evidence="2 3">Single-stranded DNA-binding protein</fullName>
    </recommendedName>
</protein>
<evidence type="ECO:0000313" key="5">
    <source>
        <dbReference type="Proteomes" id="UP000601055"/>
    </source>
</evidence>
<dbReference type="PIRSF" id="PIRSF002070">
    <property type="entry name" value="SSB"/>
    <property type="match status" value="1"/>
</dbReference>
<evidence type="ECO:0000256" key="1">
    <source>
        <dbReference type="ARBA" id="ARBA00023125"/>
    </source>
</evidence>
<dbReference type="InterPro" id="IPR000424">
    <property type="entry name" value="Primosome_PriB/ssb"/>
</dbReference>
<dbReference type="InterPro" id="IPR011344">
    <property type="entry name" value="ssDNA-bd"/>
</dbReference>
<accession>A0A923E1A1</accession>